<proteinExistence type="predicted"/>
<evidence type="ECO:0000313" key="4">
    <source>
        <dbReference type="Proteomes" id="UP000887568"/>
    </source>
</evidence>
<sequence>MSRRNAPFGGLFSVSFSLVVLLCRTHAIRGTEHAGDFRAQGRICLYVDLQQEFDRTVRAVKDVLDLSDSSHQEKLNHTIYKGLLNHVIGQSIPYPTEIQGGVPEADAAVVRELEEAGFVVLANLAKKDYSAPGGSASVITEPVSVEDDRPHPEVIPLSKLDGVVAGSPCDKISPHIEDGKNQGSLSEGPGPTSTHAQSRSCQTTQADLTRTKQDTPCAILREYTLQNPHSKEPTPGTPSIFGAQQNHPDYNLVLQTVSNSPPEGVRSSEASKPIRVGAAPEHGQLPSVNRDGRSRLVNREGVPIIEDDLYWSAEIDEATPKGVSQQELGEWKDRLSKQSVRSFEPGGLEKCGREKNRFIVLEDGTKLCARYRYPLITSMTGELYSYHLARMLGMTNLPPLHLSVATANSSFWRGQGSNFQDAEWDDGKVVMLTQWIEDLDKAFLPETLVQGPLPVTALNGGLRNLTTKELTSLLQWSDLLLFDYLIGHFDRLTINLSSVRFYNDSALLRSEVHNLVQHPHTKQLWIVDNESGLLDGYSFLSSSGSKDGLLQGELHEQLLRMTCVFRRSTADSVRALLADPEPARLLTARVLAQDPVSRGVFPEFDRIQKHAAMLRDRLTNIEDWMQECQRRNAAALGNLN</sequence>
<evidence type="ECO:0000256" key="2">
    <source>
        <dbReference type="SAM" id="SignalP"/>
    </source>
</evidence>
<dbReference type="PANTHER" id="PTHR13147:SF5">
    <property type="entry name" value="FOUR-JOINTED BOX PROTEIN 1"/>
    <property type="match status" value="1"/>
</dbReference>
<protein>
    <submittedName>
        <fullName evidence="3">Uncharacterized protein</fullName>
    </submittedName>
</protein>
<feature type="signal peptide" evidence="2">
    <location>
        <begin position="1"/>
        <end position="27"/>
    </location>
</feature>
<dbReference type="AlphaFoldDB" id="A0A913ZMK3"/>
<dbReference type="OMA" id="CGREKNR"/>
<dbReference type="PANTHER" id="PTHR13147">
    <property type="entry name" value="FOUR-JOINTED BOX PROTEIN 1"/>
    <property type="match status" value="1"/>
</dbReference>
<keyword evidence="2" id="KW-0732">Signal</keyword>
<dbReference type="Proteomes" id="UP000887568">
    <property type="component" value="Unplaced"/>
</dbReference>
<feature type="compositionally biased region" description="Polar residues" evidence="1">
    <location>
        <begin position="181"/>
        <end position="208"/>
    </location>
</feature>
<keyword evidence="4" id="KW-1185">Reference proteome</keyword>
<evidence type="ECO:0000313" key="3">
    <source>
        <dbReference type="EnsemblMetazoa" id="XP_038053038.1"/>
    </source>
</evidence>
<accession>A0A913ZMK3</accession>
<dbReference type="InterPro" id="IPR024868">
    <property type="entry name" value="FJX1/FJ"/>
</dbReference>
<evidence type="ECO:0000256" key="1">
    <source>
        <dbReference type="SAM" id="MobiDB-lite"/>
    </source>
</evidence>
<dbReference type="EnsemblMetazoa" id="XM_038197110.1">
    <property type="protein sequence ID" value="XP_038053038.1"/>
    <property type="gene ID" value="LOC119725627"/>
</dbReference>
<dbReference type="RefSeq" id="XP_038053038.1">
    <property type="nucleotide sequence ID" value="XM_038197110.1"/>
</dbReference>
<name>A0A913ZMK3_PATMI</name>
<feature type="region of interest" description="Disordered" evidence="1">
    <location>
        <begin position="224"/>
        <end position="243"/>
    </location>
</feature>
<dbReference type="GeneID" id="119725627"/>
<dbReference type="GO" id="GO:0005615">
    <property type="term" value="C:extracellular space"/>
    <property type="evidence" value="ECO:0007669"/>
    <property type="project" value="TreeGrafter"/>
</dbReference>
<dbReference type="OrthoDB" id="10055077at2759"/>
<dbReference type="GO" id="GO:0007267">
    <property type="term" value="P:cell-cell signaling"/>
    <property type="evidence" value="ECO:0007669"/>
    <property type="project" value="TreeGrafter"/>
</dbReference>
<feature type="region of interest" description="Disordered" evidence="1">
    <location>
        <begin position="166"/>
        <end position="214"/>
    </location>
</feature>
<feature type="chain" id="PRO_5037609957" evidence="2">
    <location>
        <begin position="28"/>
        <end position="640"/>
    </location>
</feature>
<reference evidence="3" key="1">
    <citation type="submission" date="2022-11" db="UniProtKB">
        <authorList>
            <consortium name="EnsemblMetazoa"/>
        </authorList>
    </citation>
    <scope>IDENTIFICATION</scope>
</reference>
<organism evidence="3 4">
    <name type="scientific">Patiria miniata</name>
    <name type="common">Bat star</name>
    <name type="synonym">Asterina miniata</name>
    <dbReference type="NCBI Taxonomy" id="46514"/>
    <lineage>
        <taxon>Eukaryota</taxon>
        <taxon>Metazoa</taxon>
        <taxon>Echinodermata</taxon>
        <taxon>Eleutherozoa</taxon>
        <taxon>Asterozoa</taxon>
        <taxon>Asteroidea</taxon>
        <taxon>Valvatacea</taxon>
        <taxon>Valvatida</taxon>
        <taxon>Asterinidae</taxon>
        <taxon>Patiria</taxon>
    </lineage>
</organism>
<dbReference type="PRINTS" id="PR02072">
    <property type="entry name" value="4JOINTEDBOX1"/>
</dbReference>